<keyword evidence="3" id="KW-1185">Reference proteome</keyword>
<gene>
    <name evidence="2" type="ORF">WJX73_003755</name>
</gene>
<organism evidence="2 3">
    <name type="scientific">Symbiochloris irregularis</name>
    <dbReference type="NCBI Taxonomy" id="706552"/>
    <lineage>
        <taxon>Eukaryota</taxon>
        <taxon>Viridiplantae</taxon>
        <taxon>Chlorophyta</taxon>
        <taxon>core chlorophytes</taxon>
        <taxon>Trebouxiophyceae</taxon>
        <taxon>Trebouxiales</taxon>
        <taxon>Trebouxiaceae</taxon>
        <taxon>Symbiochloris</taxon>
    </lineage>
</organism>
<protein>
    <recommendedName>
        <fullName evidence="4">TIP41-like protein</fullName>
    </recommendedName>
</protein>
<dbReference type="Proteomes" id="UP001465755">
    <property type="component" value="Unassembled WGS sequence"/>
</dbReference>
<evidence type="ECO:0000313" key="3">
    <source>
        <dbReference type="Proteomes" id="UP001465755"/>
    </source>
</evidence>
<dbReference type="GO" id="GO:0005829">
    <property type="term" value="C:cytosol"/>
    <property type="evidence" value="ECO:0007669"/>
    <property type="project" value="TreeGrafter"/>
</dbReference>
<dbReference type="EMBL" id="JALJOQ010000030">
    <property type="protein sequence ID" value="KAK9807419.1"/>
    <property type="molecule type" value="Genomic_DNA"/>
</dbReference>
<sequence>MSRHFPAGRIDAAELATAGGTALPDGKGVSLYGWQVETAKSAILSDARSDEVRRSLGNVLNVPEQLFYDNHLRLKHLASGLVLDFSAQDALRCWRELDLPPVQVGHAEQWTQARHQDIKQHMAVTLNYDWTYTTPYSGTVQPEAAKGSSASGKAATWEQSTEAIDKALLLSRDPILFYDEVPLYESELDDNGVSSLIVKVRVMPKCWFVLLRFWLRVDGVLVRLWETRVCGRFHPDSASLDVTREIRRSEGTFAELRRDGAPAEGPAYADADVASEALQAVAPTGVSLFQIEKLVASGQP</sequence>
<dbReference type="InterPro" id="IPR007303">
    <property type="entry name" value="TIP41-like"/>
</dbReference>
<dbReference type="Pfam" id="PF04176">
    <property type="entry name" value="TIP41"/>
    <property type="match status" value="1"/>
</dbReference>
<proteinExistence type="inferred from homology"/>
<dbReference type="AlphaFoldDB" id="A0AAW1PHX0"/>
<comment type="similarity">
    <text evidence="1">Belongs to the TIP41 family.</text>
</comment>
<dbReference type="PANTHER" id="PTHR21021:SF16">
    <property type="entry name" value="TIP41-LIKE PROTEIN"/>
    <property type="match status" value="1"/>
</dbReference>
<accession>A0AAW1PHX0</accession>
<dbReference type="GO" id="GO:0031929">
    <property type="term" value="P:TOR signaling"/>
    <property type="evidence" value="ECO:0007669"/>
    <property type="project" value="TreeGrafter"/>
</dbReference>
<dbReference type="InterPro" id="IPR051330">
    <property type="entry name" value="Phosphatase_reg/MetRdx"/>
</dbReference>
<dbReference type="PANTHER" id="PTHR21021">
    <property type="entry name" value="GAF/PUTATIVE CYTOSKELETAL PROTEIN"/>
    <property type="match status" value="1"/>
</dbReference>
<comment type="caution">
    <text evidence="2">The sequence shown here is derived from an EMBL/GenBank/DDBJ whole genome shotgun (WGS) entry which is preliminary data.</text>
</comment>
<reference evidence="2 3" key="1">
    <citation type="journal article" date="2024" name="Nat. Commun.">
        <title>Phylogenomics reveals the evolutionary origins of lichenization in chlorophyte algae.</title>
        <authorList>
            <person name="Puginier C."/>
            <person name="Libourel C."/>
            <person name="Otte J."/>
            <person name="Skaloud P."/>
            <person name="Haon M."/>
            <person name="Grisel S."/>
            <person name="Petersen M."/>
            <person name="Berrin J.G."/>
            <person name="Delaux P.M."/>
            <person name="Dal Grande F."/>
            <person name="Keller J."/>
        </authorList>
    </citation>
    <scope>NUCLEOTIDE SEQUENCE [LARGE SCALE GENOMIC DNA]</scope>
    <source>
        <strain evidence="2 3">SAG 2036</strain>
    </source>
</reference>
<evidence type="ECO:0000313" key="2">
    <source>
        <dbReference type="EMBL" id="KAK9807419.1"/>
    </source>
</evidence>
<evidence type="ECO:0008006" key="4">
    <source>
        <dbReference type="Google" id="ProtNLM"/>
    </source>
</evidence>
<evidence type="ECO:0000256" key="1">
    <source>
        <dbReference type="ARBA" id="ARBA00006658"/>
    </source>
</evidence>
<name>A0AAW1PHX0_9CHLO</name>